<gene>
    <name evidence="8" type="ORF">GCM10010345_68900</name>
</gene>
<keyword evidence="5 6" id="KW-0472">Membrane</keyword>
<organism evidence="8 9">
    <name type="scientific">Streptomyces canarius</name>
    <dbReference type="NCBI Taxonomy" id="285453"/>
    <lineage>
        <taxon>Bacteria</taxon>
        <taxon>Bacillati</taxon>
        <taxon>Actinomycetota</taxon>
        <taxon>Actinomycetes</taxon>
        <taxon>Kitasatosporales</taxon>
        <taxon>Streptomycetaceae</taxon>
        <taxon>Streptomyces</taxon>
    </lineage>
</organism>
<dbReference type="PANTHER" id="PTHR30287">
    <property type="entry name" value="MEMBRANE COMPONENT OF PREDICTED ABC SUPERFAMILY METABOLITE UPTAKE TRANSPORTER"/>
    <property type="match status" value="1"/>
</dbReference>
<evidence type="ECO:0000259" key="7">
    <source>
        <dbReference type="Pfam" id="PF02687"/>
    </source>
</evidence>
<dbReference type="InterPro" id="IPR003838">
    <property type="entry name" value="ABC3_permease_C"/>
</dbReference>
<dbReference type="Pfam" id="PF02687">
    <property type="entry name" value="FtsX"/>
    <property type="match status" value="2"/>
</dbReference>
<comment type="subcellular location">
    <subcellularLocation>
        <location evidence="1">Cell membrane</location>
        <topology evidence="1">Multi-pass membrane protein</topology>
    </subcellularLocation>
</comment>
<protein>
    <submittedName>
        <fullName evidence="8">Membrane protein</fullName>
    </submittedName>
</protein>
<accession>A0ABQ3D1Z3</accession>
<feature type="transmembrane region" description="Helical" evidence="6">
    <location>
        <begin position="704"/>
        <end position="730"/>
    </location>
</feature>
<dbReference type="Proteomes" id="UP000653644">
    <property type="component" value="Unassembled WGS sequence"/>
</dbReference>
<keyword evidence="3 6" id="KW-0812">Transmembrane</keyword>
<evidence type="ECO:0000313" key="9">
    <source>
        <dbReference type="Proteomes" id="UP000653644"/>
    </source>
</evidence>
<feature type="transmembrane region" description="Helical" evidence="6">
    <location>
        <begin position="742"/>
        <end position="764"/>
    </location>
</feature>
<keyword evidence="9" id="KW-1185">Reference proteome</keyword>
<dbReference type="EMBL" id="BMVN01000034">
    <property type="protein sequence ID" value="GHA54480.1"/>
    <property type="molecule type" value="Genomic_DNA"/>
</dbReference>
<keyword evidence="4 6" id="KW-1133">Transmembrane helix</keyword>
<keyword evidence="2" id="KW-1003">Cell membrane</keyword>
<feature type="domain" description="ABC3 transporter permease C-terminal" evidence="7">
    <location>
        <begin position="662"/>
        <end position="769"/>
    </location>
</feature>
<evidence type="ECO:0000256" key="2">
    <source>
        <dbReference type="ARBA" id="ARBA00022475"/>
    </source>
</evidence>
<feature type="transmembrane region" description="Helical" evidence="6">
    <location>
        <begin position="370"/>
        <end position="392"/>
    </location>
</feature>
<comment type="caution">
    <text evidence="8">The sequence shown here is derived from an EMBL/GenBank/DDBJ whole genome shotgun (WGS) entry which is preliminary data.</text>
</comment>
<evidence type="ECO:0000313" key="8">
    <source>
        <dbReference type="EMBL" id="GHA54480.1"/>
    </source>
</evidence>
<feature type="transmembrane region" description="Helical" evidence="6">
    <location>
        <begin position="425"/>
        <end position="446"/>
    </location>
</feature>
<feature type="transmembrane region" description="Helical" evidence="6">
    <location>
        <begin position="299"/>
        <end position="319"/>
    </location>
</feature>
<feature type="transmembrane region" description="Helical" evidence="6">
    <location>
        <begin position="340"/>
        <end position="358"/>
    </location>
</feature>
<reference evidence="9" key="1">
    <citation type="journal article" date="2019" name="Int. J. Syst. Evol. Microbiol.">
        <title>The Global Catalogue of Microorganisms (GCM) 10K type strain sequencing project: providing services to taxonomists for standard genome sequencing and annotation.</title>
        <authorList>
            <consortium name="The Broad Institute Genomics Platform"/>
            <consortium name="The Broad Institute Genome Sequencing Center for Infectious Disease"/>
            <person name="Wu L."/>
            <person name="Ma J."/>
        </authorList>
    </citation>
    <scope>NUCLEOTIDE SEQUENCE [LARGE SCALE GENOMIC DNA]</scope>
    <source>
        <strain evidence="9">JCM 4733</strain>
    </source>
</reference>
<evidence type="ECO:0000256" key="4">
    <source>
        <dbReference type="ARBA" id="ARBA00022989"/>
    </source>
</evidence>
<proteinExistence type="predicted"/>
<feature type="transmembrane region" description="Helical" evidence="6">
    <location>
        <begin position="201"/>
        <end position="223"/>
    </location>
</feature>
<evidence type="ECO:0000256" key="3">
    <source>
        <dbReference type="ARBA" id="ARBA00022692"/>
    </source>
</evidence>
<feature type="transmembrane region" description="Helical" evidence="6">
    <location>
        <begin position="656"/>
        <end position="677"/>
    </location>
</feature>
<feature type="transmembrane region" description="Helical" evidence="6">
    <location>
        <begin position="34"/>
        <end position="53"/>
    </location>
</feature>
<feature type="domain" description="ABC3 transporter permease C-terminal" evidence="7">
    <location>
        <begin position="209"/>
        <end position="323"/>
    </location>
</feature>
<evidence type="ECO:0000256" key="6">
    <source>
        <dbReference type="SAM" id="Phobius"/>
    </source>
</evidence>
<evidence type="ECO:0000256" key="1">
    <source>
        <dbReference type="ARBA" id="ARBA00004651"/>
    </source>
</evidence>
<dbReference type="PANTHER" id="PTHR30287:SF1">
    <property type="entry name" value="INNER MEMBRANE PROTEIN"/>
    <property type="match status" value="1"/>
</dbReference>
<sequence>MAPKRRKRLGGFRAVALGARLALTGGRVSAVRTILMAAGIGIGVAVVLLAASVPTARHHRDARIHGRIDVDLDDRVVPASRRTVLVSDIDTVFRDVVIRGRLVEPEGPDAPLPPGLDRYPRPGEMVVSPALARLLAEPGNGLLRARLDHPVAGKVDDSGLLGPGEYVYFLGGEHMESGVAGARRLDHFGKVYAVKPLAPDLLLLTAVGIVVLLTPVVVFIAAATRFGGEHRDRRLAALRLIGADRGMTARIAAGEALVSSLIGVVVGAALFAVGRRCVELVDVQGLSVFPQDLTPEPSLAAVVVVAVPCLSLISAHLAMNKVVAEPLEVVRRSVRAKRRLWWRVALPLFGLLLLRTSVRDASQVQSTAGVVSVVAGVLGLLVGVTAVVPWLLERFTERAGGAGPLSWQLAMRRLRSHSEASTRPVNGIVVAVAGAIALQTLFTGIAHSHTGNHPSTTRGRSAPDTQVGVVRLAGADGEKPYASLLARTPGVTRAVGFSELQVSEGPYGIPQTVRIADCAVLRLLASVPTCSDGDAFLVAPRNGSTHDMTGWETGTRMRMGMSGPAWRVPRITATARARQANPQGAFPETMLLATPGAAGVTAIAHATPAVSLAYRTSREDVRDHIRTAAARLTPRSQVDFPGDRREDTALSSISRALLAGVAVVLLLIATSMLIGAVEQLRDQKRVMAMLVAVGVRRRTLSGSVLWQTALPVAIGMLVAGLVGTVLGGTLLHLIGRAAVFDWISMLAMTGIGAGAVLLVTVLTLPTLRRVTRVEAIRHE</sequence>
<dbReference type="InterPro" id="IPR038766">
    <property type="entry name" value="Membrane_comp_ABC_pdt"/>
</dbReference>
<evidence type="ECO:0000256" key="5">
    <source>
        <dbReference type="ARBA" id="ARBA00023136"/>
    </source>
</evidence>
<name>A0ABQ3D1Z3_9ACTN</name>